<dbReference type="EMBL" id="BPVZ01000097">
    <property type="protein sequence ID" value="GKV32751.1"/>
    <property type="molecule type" value="Genomic_DNA"/>
</dbReference>
<accession>A0AAV5L6B4</accession>
<organism evidence="1 2">
    <name type="scientific">Rubroshorea leprosula</name>
    <dbReference type="NCBI Taxonomy" id="152421"/>
    <lineage>
        <taxon>Eukaryota</taxon>
        <taxon>Viridiplantae</taxon>
        <taxon>Streptophyta</taxon>
        <taxon>Embryophyta</taxon>
        <taxon>Tracheophyta</taxon>
        <taxon>Spermatophyta</taxon>
        <taxon>Magnoliopsida</taxon>
        <taxon>eudicotyledons</taxon>
        <taxon>Gunneridae</taxon>
        <taxon>Pentapetalae</taxon>
        <taxon>rosids</taxon>
        <taxon>malvids</taxon>
        <taxon>Malvales</taxon>
        <taxon>Dipterocarpaceae</taxon>
        <taxon>Rubroshorea</taxon>
    </lineage>
</organism>
<evidence type="ECO:0000313" key="1">
    <source>
        <dbReference type="EMBL" id="GKV32751.1"/>
    </source>
</evidence>
<proteinExistence type="predicted"/>
<evidence type="ECO:0000313" key="2">
    <source>
        <dbReference type="Proteomes" id="UP001054252"/>
    </source>
</evidence>
<gene>
    <name evidence="1" type="ORF">SLEP1_g41334</name>
</gene>
<dbReference type="Proteomes" id="UP001054252">
    <property type="component" value="Unassembled WGS sequence"/>
</dbReference>
<reference evidence="1 2" key="1">
    <citation type="journal article" date="2021" name="Commun. Biol.">
        <title>The genome of Shorea leprosula (Dipterocarpaceae) highlights the ecological relevance of drought in aseasonal tropical rainforests.</title>
        <authorList>
            <person name="Ng K.K.S."/>
            <person name="Kobayashi M.J."/>
            <person name="Fawcett J.A."/>
            <person name="Hatakeyama M."/>
            <person name="Paape T."/>
            <person name="Ng C.H."/>
            <person name="Ang C.C."/>
            <person name="Tnah L.H."/>
            <person name="Lee C.T."/>
            <person name="Nishiyama T."/>
            <person name="Sese J."/>
            <person name="O'Brien M.J."/>
            <person name="Copetti D."/>
            <person name="Mohd Noor M.I."/>
            <person name="Ong R.C."/>
            <person name="Putra M."/>
            <person name="Sireger I.Z."/>
            <person name="Indrioko S."/>
            <person name="Kosugi Y."/>
            <person name="Izuno A."/>
            <person name="Isagi Y."/>
            <person name="Lee S.L."/>
            <person name="Shimizu K.K."/>
        </authorList>
    </citation>
    <scope>NUCLEOTIDE SEQUENCE [LARGE SCALE GENOMIC DNA]</scope>
    <source>
        <strain evidence="1">214</strain>
    </source>
</reference>
<name>A0AAV5L6B4_9ROSI</name>
<sequence length="149" mass="16626">MGKADFSSRLTKGFTCCLPIHWAPLPLYRFCPSSLEVFIVLPVISTVINEKVTASVGLVTKKSLPFKLFTDLFYGFQHHLEASYTVPRLFMPCFLPIPQPNVSSLLFTATSKIYLVPRIFLQEFDAMGWGGTASCGDRKSKGEQGRGNR</sequence>
<dbReference type="AlphaFoldDB" id="A0AAV5L6B4"/>
<comment type="caution">
    <text evidence="1">The sequence shown here is derived from an EMBL/GenBank/DDBJ whole genome shotgun (WGS) entry which is preliminary data.</text>
</comment>
<protein>
    <submittedName>
        <fullName evidence="1">Uncharacterized protein</fullName>
    </submittedName>
</protein>
<keyword evidence="2" id="KW-1185">Reference proteome</keyword>